<organism evidence="3 4">
    <name type="scientific">Arenicella chitinivorans</name>
    <dbReference type="NCBI Taxonomy" id="1329800"/>
    <lineage>
        <taxon>Bacteria</taxon>
        <taxon>Pseudomonadati</taxon>
        <taxon>Pseudomonadota</taxon>
        <taxon>Gammaproteobacteria</taxon>
        <taxon>Arenicellales</taxon>
        <taxon>Arenicellaceae</taxon>
        <taxon>Arenicella</taxon>
    </lineage>
</organism>
<evidence type="ECO:0000256" key="1">
    <source>
        <dbReference type="ARBA" id="ARBA00022676"/>
    </source>
</evidence>
<accession>A0A918RMK4</accession>
<evidence type="ECO:0000313" key="4">
    <source>
        <dbReference type="Proteomes" id="UP000614811"/>
    </source>
</evidence>
<dbReference type="SUPFAM" id="SSF53756">
    <property type="entry name" value="UDP-Glycosyltransferase/glycogen phosphorylase"/>
    <property type="match status" value="1"/>
</dbReference>
<evidence type="ECO:0000313" key="3">
    <source>
        <dbReference type="EMBL" id="GHA04398.1"/>
    </source>
</evidence>
<dbReference type="EMBL" id="BMXA01000002">
    <property type="protein sequence ID" value="GHA04398.1"/>
    <property type="molecule type" value="Genomic_DNA"/>
</dbReference>
<gene>
    <name evidence="3" type="ORF">GCM10008090_12200</name>
</gene>
<keyword evidence="4" id="KW-1185">Reference proteome</keyword>
<dbReference type="CDD" id="cd03801">
    <property type="entry name" value="GT4_PimA-like"/>
    <property type="match status" value="1"/>
</dbReference>
<dbReference type="RefSeq" id="WP_189399155.1">
    <property type="nucleotide sequence ID" value="NZ_BMXA01000002.1"/>
</dbReference>
<proteinExistence type="predicted"/>
<keyword evidence="1" id="KW-0328">Glycosyltransferase</keyword>
<dbReference type="Proteomes" id="UP000614811">
    <property type="component" value="Unassembled WGS sequence"/>
</dbReference>
<dbReference type="PANTHER" id="PTHR12526">
    <property type="entry name" value="GLYCOSYLTRANSFERASE"/>
    <property type="match status" value="1"/>
</dbReference>
<dbReference type="Pfam" id="PF13692">
    <property type="entry name" value="Glyco_trans_1_4"/>
    <property type="match status" value="1"/>
</dbReference>
<reference evidence="3" key="1">
    <citation type="journal article" date="2014" name="Int. J. Syst. Evol. Microbiol.">
        <title>Complete genome sequence of Corynebacterium casei LMG S-19264T (=DSM 44701T), isolated from a smear-ripened cheese.</title>
        <authorList>
            <consortium name="US DOE Joint Genome Institute (JGI-PGF)"/>
            <person name="Walter F."/>
            <person name="Albersmeier A."/>
            <person name="Kalinowski J."/>
            <person name="Ruckert C."/>
        </authorList>
    </citation>
    <scope>NUCLEOTIDE SEQUENCE</scope>
    <source>
        <strain evidence="3">KCTC 12711</strain>
    </source>
</reference>
<dbReference type="PANTHER" id="PTHR12526:SF510">
    <property type="entry name" value="D-INOSITOL 3-PHOSPHATE GLYCOSYLTRANSFERASE"/>
    <property type="match status" value="1"/>
</dbReference>
<dbReference type="GO" id="GO:0016757">
    <property type="term" value="F:glycosyltransferase activity"/>
    <property type="evidence" value="ECO:0007669"/>
    <property type="project" value="UniProtKB-KW"/>
</dbReference>
<protein>
    <submittedName>
        <fullName evidence="3">Glycosyl transferase</fullName>
    </submittedName>
</protein>
<reference evidence="3" key="2">
    <citation type="submission" date="2020-09" db="EMBL/GenBank/DDBJ databases">
        <authorList>
            <person name="Sun Q."/>
            <person name="Kim S."/>
        </authorList>
    </citation>
    <scope>NUCLEOTIDE SEQUENCE</scope>
    <source>
        <strain evidence="3">KCTC 12711</strain>
    </source>
</reference>
<dbReference type="Gene3D" id="3.40.50.2000">
    <property type="entry name" value="Glycogen Phosphorylase B"/>
    <property type="match status" value="2"/>
</dbReference>
<name>A0A918RMK4_9GAMM</name>
<evidence type="ECO:0000256" key="2">
    <source>
        <dbReference type="ARBA" id="ARBA00022679"/>
    </source>
</evidence>
<keyword evidence="2 3" id="KW-0808">Transferase</keyword>
<sequence length="386" mass="42552">MKILLLQSSVYYPSLGGGNKANRYLLEALAARGHQCVSIAKSLDSQRISDTRSEVEVLSDRGIRFNETNPYIRAYTLNSVLVQTVQTHHSSGRLARVITDQHTTLAPDVILVSDDKSGELLEIALTLNADRTVLLLHTNLHLPFGAEATHADADRAAVYARCRHRLSATRYTQEYLRQEGALASEFIPFPVFGSGSFSNIADPHRKTVGLINPCDVKGLSIFLALAERFPELEFVAVPTWGASQDNLARISALPNTRVVAPEDEINHILTQLSVLLVPSLIAETFGYVTVEAMLRGIPVLASDYGGLRDAKLGVPHLIPISPATHADGRHHIPRQNIEPWATALASLMRNANAYETCSRQSHQAAHAYIKQIDVQRFEHYFQEIAA</sequence>
<comment type="caution">
    <text evidence="3">The sequence shown here is derived from an EMBL/GenBank/DDBJ whole genome shotgun (WGS) entry which is preliminary data.</text>
</comment>
<dbReference type="AlphaFoldDB" id="A0A918RMK4"/>